<evidence type="ECO:0000256" key="2">
    <source>
        <dbReference type="ARBA" id="ARBA00007186"/>
    </source>
</evidence>
<reference evidence="10 11" key="1">
    <citation type="journal article" date="2019" name="Int. J. Syst. Evol. Microbiol.">
        <title>The Global Catalogue of Microorganisms (GCM) 10K type strain sequencing project: providing services to taxonomists for standard genome sequencing and annotation.</title>
        <authorList>
            <consortium name="The Broad Institute Genomics Platform"/>
            <consortium name="The Broad Institute Genome Sequencing Center for Infectious Disease"/>
            <person name="Wu L."/>
            <person name="Ma J."/>
        </authorList>
    </citation>
    <scope>NUCLEOTIDE SEQUENCE [LARGE SCALE GENOMIC DNA]</scope>
    <source>
        <strain evidence="10 11">JCM 15089</strain>
    </source>
</reference>
<dbReference type="RefSeq" id="WP_166932226.1">
    <property type="nucleotide sequence ID" value="NZ_BAAADD010000002.1"/>
</dbReference>
<accession>A0ABN1E9N9</accession>
<dbReference type="InterPro" id="IPR010720">
    <property type="entry name" value="Alpha-L-AF_C"/>
</dbReference>
<feature type="domain" description="Alpha-L-arabinofuranosidase C-terminal" evidence="9">
    <location>
        <begin position="506"/>
        <end position="689"/>
    </location>
</feature>
<dbReference type="InterPro" id="IPR017853">
    <property type="entry name" value="GH"/>
</dbReference>
<organism evidence="10 11">
    <name type="scientific">Rhizomicrobium electricum</name>
    <dbReference type="NCBI Taxonomy" id="480070"/>
    <lineage>
        <taxon>Bacteria</taxon>
        <taxon>Pseudomonadati</taxon>
        <taxon>Pseudomonadota</taxon>
        <taxon>Alphaproteobacteria</taxon>
        <taxon>Micropepsales</taxon>
        <taxon>Micropepsaceae</taxon>
        <taxon>Rhizomicrobium</taxon>
    </lineage>
</organism>
<comment type="subunit">
    <text evidence="3">Homohexamer; trimer of dimers.</text>
</comment>
<dbReference type="SUPFAM" id="SSF51445">
    <property type="entry name" value="(Trans)glycosidases"/>
    <property type="match status" value="1"/>
</dbReference>
<feature type="chain" id="PRO_5045042958" description="non-reducing end alpha-L-arabinofuranosidase" evidence="8">
    <location>
        <begin position="32"/>
        <end position="698"/>
    </location>
</feature>
<dbReference type="InterPro" id="IPR006311">
    <property type="entry name" value="TAT_signal"/>
</dbReference>
<evidence type="ECO:0000313" key="11">
    <source>
        <dbReference type="Proteomes" id="UP001499951"/>
    </source>
</evidence>
<dbReference type="InterPro" id="IPR055235">
    <property type="entry name" value="ASD1_cat"/>
</dbReference>
<dbReference type="InterPro" id="IPR013780">
    <property type="entry name" value="Glyco_hydro_b"/>
</dbReference>
<feature type="signal peptide" evidence="8">
    <location>
        <begin position="1"/>
        <end position="31"/>
    </location>
</feature>
<dbReference type="SUPFAM" id="SSF51011">
    <property type="entry name" value="Glycosyl hydrolase domain"/>
    <property type="match status" value="1"/>
</dbReference>
<evidence type="ECO:0000313" key="10">
    <source>
        <dbReference type="EMBL" id="GAA0561942.1"/>
    </source>
</evidence>
<dbReference type="PANTHER" id="PTHR43576">
    <property type="entry name" value="ALPHA-L-ARABINOFURANOSIDASE C-RELATED"/>
    <property type="match status" value="1"/>
</dbReference>
<evidence type="ECO:0000256" key="4">
    <source>
        <dbReference type="ARBA" id="ARBA00012670"/>
    </source>
</evidence>
<keyword evidence="7" id="KW-0326">Glycosidase</keyword>
<evidence type="ECO:0000256" key="3">
    <source>
        <dbReference type="ARBA" id="ARBA00011165"/>
    </source>
</evidence>
<comment type="catalytic activity">
    <reaction evidence="1">
        <text>Hydrolysis of terminal non-reducing alpha-L-arabinofuranoside residues in alpha-L-arabinosides.</text>
        <dbReference type="EC" id="3.2.1.55"/>
    </reaction>
</comment>
<evidence type="ECO:0000256" key="1">
    <source>
        <dbReference type="ARBA" id="ARBA00001462"/>
    </source>
</evidence>
<dbReference type="Proteomes" id="UP001499951">
    <property type="component" value="Unassembled WGS sequence"/>
</dbReference>
<dbReference type="Pfam" id="PF22848">
    <property type="entry name" value="ASD1_dom"/>
    <property type="match status" value="1"/>
</dbReference>
<gene>
    <name evidence="10" type="ORF">GCM10008942_07970</name>
</gene>
<evidence type="ECO:0000256" key="7">
    <source>
        <dbReference type="ARBA" id="ARBA00023295"/>
    </source>
</evidence>
<evidence type="ECO:0000256" key="8">
    <source>
        <dbReference type="SAM" id="SignalP"/>
    </source>
</evidence>
<proteinExistence type="inferred from homology"/>
<sequence>MSEKQNNQISRRRAIQGSVALGLASAMPLHAAAAKVIAATVDAGKIAPAIPDFIYGGFIEHIGNLINYSFWSEVLDDRKFYYPIDSKPQPKPEGGMRRMMPQPNKWVPLGPDADVTMDTAAPYVGAQSPVVHLAGKSARGIAQSGLALAKKGYVGRVVIAADAGAEISATLIWGKGAGDRQTVKVAAGTEWAKVPLKFDCKADTKEGRLEITGKGTGTFKIGAVSLMPADNIKGFRADTMALMKEMDCKILRMPGGNFISGYDWKDTIGDPDKRPPVIDPQWNFPQPNDVGVDELIQMCQDILGVEPYWCINTGFGEPRSGAELVEYVNGAATTEWGAKRAANGHPNPYKVHYWNVGNEMYGHWQLGHMSLQQYSIKHNLFADAIRKVDPTVYIVVPGGFVDEMTTGQGMMIDSGSRLVAYGSERDWGGGMLKNSWGKFDALATHAYPPENKHFNIDTGKNEDIKQSLVEWAQAPANRVATMADCWEEYKKRFPKLNEGKVKVFFDEWAYHFGQDYKGCLAIARTFHEFFRRTDFIDMAAYTMGMSWLDYDRTKSVISGSGRVFQLYIKHFGKIPVAVGGNSPVPTPKYPVGGDQPKVNTGSATWPVDVSAALTADRKALVVAVVNASEQASTLNLDLTGFRAAPKGRTWTLKASGLDAKNVVGKAPQVVIVEGSFATGAKSIAVAPASLVLYEFAAA</sequence>
<dbReference type="EC" id="3.2.1.55" evidence="4"/>
<keyword evidence="8" id="KW-0732">Signal</keyword>
<dbReference type="PROSITE" id="PS51318">
    <property type="entry name" value="TAT"/>
    <property type="match status" value="1"/>
</dbReference>
<name>A0ABN1E9N9_9PROT</name>
<comment type="caution">
    <text evidence="10">The sequence shown here is derived from an EMBL/GenBank/DDBJ whole genome shotgun (WGS) entry which is preliminary data.</text>
</comment>
<dbReference type="EMBL" id="BAAADD010000002">
    <property type="protein sequence ID" value="GAA0561942.1"/>
    <property type="molecule type" value="Genomic_DNA"/>
</dbReference>
<keyword evidence="5" id="KW-0378">Hydrolase</keyword>
<keyword evidence="11" id="KW-1185">Reference proteome</keyword>
<evidence type="ECO:0000256" key="5">
    <source>
        <dbReference type="ARBA" id="ARBA00022801"/>
    </source>
</evidence>
<dbReference type="Gene3D" id="3.20.20.80">
    <property type="entry name" value="Glycosidases"/>
    <property type="match status" value="1"/>
</dbReference>
<evidence type="ECO:0000256" key="6">
    <source>
        <dbReference type="ARBA" id="ARBA00023277"/>
    </source>
</evidence>
<comment type="similarity">
    <text evidence="2">Belongs to the glycosyl hydrolase 51 family.</text>
</comment>
<keyword evidence="6" id="KW-0119">Carbohydrate metabolism</keyword>
<protein>
    <recommendedName>
        <fullName evidence="4">non-reducing end alpha-L-arabinofuranosidase</fullName>
        <ecNumber evidence="4">3.2.1.55</ecNumber>
    </recommendedName>
</protein>
<dbReference type="PANTHER" id="PTHR43576:SF2">
    <property type="entry name" value="INTRACELLULAR EXO-ALPHA-L-ARABINOFURANOSIDASE 2"/>
    <property type="match status" value="1"/>
</dbReference>
<evidence type="ECO:0000259" key="9">
    <source>
        <dbReference type="SMART" id="SM00813"/>
    </source>
</evidence>
<dbReference type="Gene3D" id="2.60.40.1180">
    <property type="entry name" value="Golgi alpha-mannosidase II"/>
    <property type="match status" value="1"/>
</dbReference>
<dbReference type="SMART" id="SM00813">
    <property type="entry name" value="Alpha-L-AF_C"/>
    <property type="match status" value="1"/>
</dbReference>